<organism evidence="6 7">
    <name type="scientific">Candidatus Kuenenbacteria bacterium CG1_02_38_13</name>
    <dbReference type="NCBI Taxonomy" id="1805235"/>
    <lineage>
        <taxon>Bacteria</taxon>
        <taxon>Candidatus Kueneniibacteriota</taxon>
    </lineage>
</organism>
<feature type="domain" description="YknX-like C-terminal permuted SH3-like" evidence="4">
    <location>
        <begin position="79"/>
        <end position="133"/>
    </location>
</feature>
<dbReference type="Gene3D" id="2.40.30.170">
    <property type="match status" value="1"/>
</dbReference>
<evidence type="ECO:0000256" key="3">
    <source>
        <dbReference type="SAM" id="MobiDB-lite"/>
    </source>
</evidence>
<dbReference type="GO" id="GO:0030313">
    <property type="term" value="C:cell envelope"/>
    <property type="evidence" value="ECO:0007669"/>
    <property type="project" value="UniProtKB-SubCell"/>
</dbReference>
<evidence type="ECO:0000313" key="6">
    <source>
        <dbReference type="EMBL" id="OIO17945.1"/>
    </source>
</evidence>
<accession>A0A1J4U3M6</accession>
<evidence type="ECO:0000313" key="7">
    <source>
        <dbReference type="Proteomes" id="UP000182465"/>
    </source>
</evidence>
<feature type="compositionally biased region" description="Low complexity" evidence="3">
    <location>
        <begin position="138"/>
        <end position="150"/>
    </location>
</feature>
<dbReference type="AlphaFoldDB" id="A0A1J4U3M6"/>
<proteinExistence type="predicted"/>
<evidence type="ECO:0000259" key="4">
    <source>
        <dbReference type="Pfam" id="PF25989"/>
    </source>
</evidence>
<dbReference type="InterPro" id="IPR050465">
    <property type="entry name" value="UPF0194_transport"/>
</dbReference>
<gene>
    <name evidence="6" type="ORF">AUJ29_00750</name>
</gene>
<dbReference type="Proteomes" id="UP000182465">
    <property type="component" value="Unassembled WGS sequence"/>
</dbReference>
<dbReference type="Pfam" id="PF25989">
    <property type="entry name" value="YknX_C"/>
    <property type="match status" value="1"/>
</dbReference>
<dbReference type="Pfam" id="PF25990">
    <property type="entry name" value="Beta-barrel_YknX"/>
    <property type="match status" value="1"/>
</dbReference>
<evidence type="ECO:0000259" key="5">
    <source>
        <dbReference type="Pfam" id="PF25990"/>
    </source>
</evidence>
<feature type="domain" description="YknX-like beta-barrel" evidence="5">
    <location>
        <begin position="1"/>
        <end position="70"/>
    </location>
</feature>
<feature type="region of interest" description="Disordered" evidence="3">
    <location>
        <begin position="138"/>
        <end position="159"/>
    </location>
</feature>
<sequence length="159" mass="17016">MNEIDAAPVQTGQKTTLTFDAVEGLSITGEVVEVDTLGTVNQGVASYDVKIAFDVQDERVKPGMSVSVNIITESKAGVLLVPLTAVKTMGTNSYVEILVDGQAQRKTVTVGSSSDTTIEIVEGLEEGEEIIIQTVTNGNSNTQNFNQNQGDPSRMMRMF</sequence>
<evidence type="ECO:0000256" key="1">
    <source>
        <dbReference type="ARBA" id="ARBA00004196"/>
    </source>
</evidence>
<keyword evidence="2" id="KW-0175">Coiled coil</keyword>
<name>A0A1J4U3M6_9BACT</name>
<protein>
    <recommendedName>
        <fullName evidence="8">RND efflux pump membrane fusion protein barrel-sandwich domain-containing protein</fullName>
    </recommendedName>
</protein>
<reference evidence="6 7" key="1">
    <citation type="journal article" date="2016" name="Environ. Microbiol.">
        <title>Genomic resolution of a cold subsurface aquifer community provides metabolic insights for novel microbes adapted to high CO concentrations.</title>
        <authorList>
            <person name="Probst A.J."/>
            <person name="Castelle C.J."/>
            <person name="Singh A."/>
            <person name="Brown C.T."/>
            <person name="Anantharaman K."/>
            <person name="Sharon I."/>
            <person name="Hug L.A."/>
            <person name="Burstein D."/>
            <person name="Emerson J.B."/>
            <person name="Thomas B.C."/>
            <person name="Banfield J.F."/>
        </authorList>
    </citation>
    <scope>NUCLEOTIDE SEQUENCE [LARGE SCALE GENOMIC DNA]</scope>
    <source>
        <strain evidence="6">CG1_02_38_13</strain>
    </source>
</reference>
<evidence type="ECO:0008006" key="8">
    <source>
        <dbReference type="Google" id="ProtNLM"/>
    </source>
</evidence>
<dbReference type="PANTHER" id="PTHR32347:SF23">
    <property type="entry name" value="BLL5650 PROTEIN"/>
    <property type="match status" value="1"/>
</dbReference>
<comment type="subcellular location">
    <subcellularLocation>
        <location evidence="1">Cell envelope</location>
    </subcellularLocation>
</comment>
<evidence type="ECO:0000256" key="2">
    <source>
        <dbReference type="ARBA" id="ARBA00023054"/>
    </source>
</evidence>
<dbReference type="InterPro" id="IPR058636">
    <property type="entry name" value="Beta-barrel_YknX"/>
</dbReference>
<comment type="caution">
    <text evidence="6">The sequence shown here is derived from an EMBL/GenBank/DDBJ whole genome shotgun (WGS) entry which is preliminary data.</text>
</comment>
<dbReference type="Gene3D" id="2.40.420.20">
    <property type="match status" value="1"/>
</dbReference>
<dbReference type="InterPro" id="IPR058637">
    <property type="entry name" value="YknX-like_C"/>
</dbReference>
<dbReference type="EMBL" id="MNVB01000019">
    <property type="protein sequence ID" value="OIO17945.1"/>
    <property type="molecule type" value="Genomic_DNA"/>
</dbReference>
<dbReference type="PANTHER" id="PTHR32347">
    <property type="entry name" value="EFFLUX SYSTEM COMPONENT YKNX-RELATED"/>
    <property type="match status" value="1"/>
</dbReference>